<organism evidence="1">
    <name type="scientific">Myoviridae sp. ctPuP5</name>
    <dbReference type="NCBI Taxonomy" id="2823543"/>
    <lineage>
        <taxon>Viruses</taxon>
        <taxon>Duplodnaviria</taxon>
        <taxon>Heunggongvirae</taxon>
        <taxon>Uroviricota</taxon>
        <taxon>Caudoviricetes</taxon>
    </lineage>
</organism>
<reference evidence="1" key="1">
    <citation type="journal article" date="2021" name="Proc. Natl. Acad. Sci. U.S.A.">
        <title>A Catalog of Tens of Thousands of Viruses from Human Metagenomes Reveals Hidden Associations with Chronic Diseases.</title>
        <authorList>
            <person name="Tisza M.J."/>
            <person name="Buck C.B."/>
        </authorList>
    </citation>
    <scope>NUCLEOTIDE SEQUENCE</scope>
    <source>
        <strain evidence="1">CtPuP5</strain>
    </source>
</reference>
<evidence type="ECO:0000313" key="1">
    <source>
        <dbReference type="EMBL" id="DAD66738.1"/>
    </source>
</evidence>
<protein>
    <submittedName>
        <fullName evidence="1">Uncharacterized protein</fullName>
    </submittedName>
</protein>
<sequence>MVHLENKIRFLENEKKDVEDDEEIKLLDKLIEKRKNELEPIKKQYEEVWNFWSNNLYKYFKVTFKNCGAYETIYMFPYKLIPSNQCLFGVYDFNSEYGKGLRDTSMNLETFYTYDYDLTEITKEEFLQKTSENLDIPLTSRLNKLRNRDKVIK</sequence>
<proteinExistence type="predicted"/>
<name>A0A8S5LAC9_9CAUD</name>
<accession>A0A8S5LAC9</accession>
<dbReference type="EMBL" id="BK014662">
    <property type="protein sequence ID" value="DAD66738.1"/>
    <property type="molecule type" value="Genomic_DNA"/>
</dbReference>